<accession>A0A383B929</accession>
<dbReference type="AlphaFoldDB" id="A0A383B929"/>
<evidence type="ECO:0008006" key="2">
    <source>
        <dbReference type="Google" id="ProtNLM"/>
    </source>
</evidence>
<protein>
    <recommendedName>
        <fullName evidence="2">DUF5723 domain-containing protein</fullName>
    </recommendedName>
</protein>
<name>A0A383B929_9ZZZZ</name>
<evidence type="ECO:0000313" key="1">
    <source>
        <dbReference type="EMBL" id="SVE16637.1"/>
    </source>
</evidence>
<dbReference type="EMBL" id="UINC01198604">
    <property type="protein sequence ID" value="SVE16637.1"/>
    <property type="molecule type" value="Genomic_DNA"/>
</dbReference>
<organism evidence="1">
    <name type="scientific">marine metagenome</name>
    <dbReference type="NCBI Taxonomy" id="408172"/>
    <lineage>
        <taxon>unclassified sequences</taxon>
        <taxon>metagenomes</taxon>
        <taxon>ecological metagenomes</taxon>
    </lineage>
</organism>
<reference evidence="1" key="1">
    <citation type="submission" date="2018-05" db="EMBL/GenBank/DDBJ databases">
        <authorList>
            <person name="Lanie J.A."/>
            <person name="Ng W.-L."/>
            <person name="Kazmierczak K.M."/>
            <person name="Andrzejewski T.M."/>
            <person name="Davidsen T.M."/>
            <person name="Wayne K.J."/>
            <person name="Tettelin H."/>
            <person name="Glass J.I."/>
            <person name="Rusch D."/>
            <person name="Podicherti R."/>
            <person name="Tsui H.-C.T."/>
            <person name="Winkler M.E."/>
        </authorList>
    </citation>
    <scope>NUCLEOTIDE SEQUENCE</scope>
</reference>
<gene>
    <name evidence="1" type="ORF">METZ01_LOCUS469491</name>
</gene>
<proteinExistence type="predicted"/>
<sequence>MIKLFIVCSTMLSAQSMKNRLLVPIYVYPSLSFGYDSNFLKFSDGEIDQTILGADILGNASTFDSDIIKTKMKLFYSPVLSNTYETELYFNFSHSMYRQLKEKSYVRYSLLYAQHLGPYSWLKIGYANLPEYFIRNYIDRDLTGTFRYPCSFSSEELFLSFSFPVGEVSW</sequence>
<feature type="non-terminal residue" evidence="1">
    <location>
        <position position="170"/>
    </location>
</feature>